<evidence type="ECO:0000256" key="1">
    <source>
        <dbReference type="ARBA" id="ARBA00005862"/>
    </source>
</evidence>
<evidence type="ECO:0000256" key="7">
    <source>
        <dbReference type="RuleBase" id="RU367151"/>
    </source>
</evidence>
<dbReference type="Gene3D" id="1.25.40.80">
    <property type="match status" value="1"/>
</dbReference>
<feature type="binding site" evidence="6">
    <location>
        <begin position="287"/>
        <end position="294"/>
    </location>
    <ligand>
        <name>FAD</name>
        <dbReference type="ChEBI" id="CHEBI:57692"/>
    </ligand>
</feature>
<dbReference type="InterPro" id="IPR014729">
    <property type="entry name" value="Rossmann-like_a/b/a_fold"/>
</dbReference>
<accession>A0AA37SMH5</accession>
<dbReference type="EMBL" id="BSOH01000011">
    <property type="protein sequence ID" value="GLR17408.1"/>
    <property type="molecule type" value="Genomic_DNA"/>
</dbReference>
<dbReference type="Gene3D" id="1.10.579.10">
    <property type="entry name" value="DNA Cyclobutane Dipyrimidine Photolyase, subunit A, domain 3"/>
    <property type="match status" value="1"/>
</dbReference>
<keyword evidence="10" id="KW-1185">Reference proteome</keyword>
<dbReference type="Gene3D" id="3.40.50.620">
    <property type="entry name" value="HUPs"/>
    <property type="match status" value="1"/>
</dbReference>
<dbReference type="PANTHER" id="PTHR11455:SF22">
    <property type="entry name" value="CRYPTOCHROME DASH"/>
    <property type="match status" value="1"/>
</dbReference>
<dbReference type="PANTHER" id="PTHR11455">
    <property type="entry name" value="CRYPTOCHROME"/>
    <property type="match status" value="1"/>
</dbReference>
<feature type="domain" description="Photolyase/cryptochrome alpha/beta" evidence="8">
    <location>
        <begin position="3"/>
        <end position="138"/>
    </location>
</feature>
<dbReference type="Pfam" id="PF03441">
    <property type="entry name" value="FAD_binding_7"/>
    <property type="match status" value="1"/>
</dbReference>
<keyword evidence="3 6" id="KW-0285">Flavoprotein</keyword>
<comment type="cofactor">
    <cofactor evidence="7">
        <name>(6R)-5,10-methylene-5,6,7,8-tetrahydrofolate</name>
        <dbReference type="ChEBI" id="CHEBI:15636"/>
    </cofactor>
    <text evidence="7">Binds 1 5,10-methenyltetrahydrofolate (MTHF) per subunit.</text>
</comment>
<evidence type="ECO:0000256" key="5">
    <source>
        <dbReference type="ARBA" id="ARBA00022991"/>
    </source>
</evidence>
<dbReference type="SUPFAM" id="SSF52425">
    <property type="entry name" value="Cryptochrome/photolyase, N-terminal domain"/>
    <property type="match status" value="1"/>
</dbReference>
<comment type="similarity">
    <text evidence="1 7">Belongs to the DNA photolyase class-1 family.</text>
</comment>
<dbReference type="InterPro" id="IPR014133">
    <property type="entry name" value="Cry_DASH"/>
</dbReference>
<dbReference type="AlphaFoldDB" id="A0AA37SMH5"/>
<dbReference type="GO" id="GO:0003677">
    <property type="term" value="F:DNA binding"/>
    <property type="evidence" value="ECO:0007669"/>
    <property type="project" value="TreeGrafter"/>
</dbReference>
<dbReference type="GO" id="GO:0071949">
    <property type="term" value="F:FAD binding"/>
    <property type="evidence" value="ECO:0007669"/>
    <property type="project" value="TreeGrafter"/>
</dbReference>
<dbReference type="PROSITE" id="PS51645">
    <property type="entry name" value="PHR_CRY_ALPHA_BETA"/>
    <property type="match status" value="1"/>
</dbReference>
<dbReference type="Proteomes" id="UP001156666">
    <property type="component" value="Unassembled WGS sequence"/>
</dbReference>
<comment type="cofactor">
    <cofactor evidence="6 7">
        <name>FAD</name>
        <dbReference type="ChEBI" id="CHEBI:57692"/>
    </cofactor>
    <text evidence="6 7">Binds 1 FAD per subunit.</text>
</comment>
<dbReference type="InterPro" id="IPR005101">
    <property type="entry name" value="Cryptochr/Photolyase_FAD-bd"/>
</dbReference>
<reference evidence="9" key="1">
    <citation type="journal article" date="2014" name="Int. J. Syst. Evol. Microbiol.">
        <title>Complete genome sequence of Corynebacterium casei LMG S-19264T (=DSM 44701T), isolated from a smear-ripened cheese.</title>
        <authorList>
            <consortium name="US DOE Joint Genome Institute (JGI-PGF)"/>
            <person name="Walter F."/>
            <person name="Albersmeier A."/>
            <person name="Kalinowski J."/>
            <person name="Ruckert C."/>
        </authorList>
    </citation>
    <scope>NUCLEOTIDE SEQUENCE</scope>
    <source>
        <strain evidence="9">NBRC 108769</strain>
    </source>
</reference>
<evidence type="ECO:0000313" key="10">
    <source>
        <dbReference type="Proteomes" id="UP001156666"/>
    </source>
</evidence>
<feature type="binding site" evidence="6">
    <location>
        <position position="234"/>
    </location>
    <ligand>
        <name>FAD</name>
        <dbReference type="ChEBI" id="CHEBI:57692"/>
    </ligand>
</feature>
<evidence type="ECO:0000259" key="8">
    <source>
        <dbReference type="PROSITE" id="PS51645"/>
    </source>
</evidence>
<keyword evidence="4 6" id="KW-0274">FAD</keyword>
<evidence type="ECO:0000256" key="2">
    <source>
        <dbReference type="ARBA" id="ARBA00017881"/>
    </source>
</evidence>
<gene>
    <name evidence="9" type="primary">cry</name>
    <name evidence="9" type="ORF">GCM10007940_20230</name>
</gene>
<dbReference type="PRINTS" id="PR00147">
    <property type="entry name" value="DNAPHOTLYASE"/>
</dbReference>
<evidence type="ECO:0000256" key="3">
    <source>
        <dbReference type="ARBA" id="ARBA00022630"/>
    </source>
</evidence>
<dbReference type="SUPFAM" id="SSF48173">
    <property type="entry name" value="Cryptochrome/photolyase FAD-binding domain"/>
    <property type="match status" value="1"/>
</dbReference>
<comment type="caution">
    <text evidence="9">The sequence shown here is derived from an EMBL/GenBank/DDBJ whole genome shotgun (WGS) entry which is preliminary data.</text>
</comment>
<proteinExistence type="inferred from homology"/>
<dbReference type="NCBIfam" id="TIGR02765">
    <property type="entry name" value="crypto_DASH"/>
    <property type="match status" value="1"/>
</dbReference>
<dbReference type="RefSeq" id="WP_235294117.1">
    <property type="nucleotide sequence ID" value="NZ_BSOH01000011.1"/>
</dbReference>
<name>A0AA37SMH5_9BACT</name>
<feature type="binding site" evidence="6">
    <location>
        <begin position="247"/>
        <end position="251"/>
    </location>
    <ligand>
        <name>FAD</name>
        <dbReference type="ChEBI" id="CHEBI:57692"/>
    </ligand>
</feature>
<dbReference type="InterPro" id="IPR036155">
    <property type="entry name" value="Crypto/Photolyase_N_sf"/>
</dbReference>
<comment type="function">
    <text evidence="7">May have a photoreceptor function.</text>
</comment>
<dbReference type="GO" id="GO:0003904">
    <property type="term" value="F:deoxyribodipyrimidine photo-lyase activity"/>
    <property type="evidence" value="ECO:0007669"/>
    <property type="project" value="TreeGrafter"/>
</dbReference>
<reference evidence="9" key="2">
    <citation type="submission" date="2023-01" db="EMBL/GenBank/DDBJ databases">
        <title>Draft genome sequence of Portibacter lacus strain NBRC 108769.</title>
        <authorList>
            <person name="Sun Q."/>
            <person name="Mori K."/>
        </authorList>
    </citation>
    <scope>NUCLEOTIDE SEQUENCE</scope>
    <source>
        <strain evidence="9">NBRC 108769</strain>
    </source>
</reference>
<dbReference type="Pfam" id="PF00875">
    <property type="entry name" value="DNA_photolyase"/>
    <property type="match status" value="1"/>
</dbReference>
<dbReference type="InterPro" id="IPR036134">
    <property type="entry name" value="Crypto/Photolyase_FAD-like_sf"/>
</dbReference>
<evidence type="ECO:0000256" key="4">
    <source>
        <dbReference type="ARBA" id="ARBA00022827"/>
    </source>
</evidence>
<dbReference type="InterPro" id="IPR002081">
    <property type="entry name" value="Cryptochrome/DNA_photolyase_1"/>
</dbReference>
<keyword evidence="5 7" id="KW-0157">Chromophore</keyword>
<organism evidence="9 10">
    <name type="scientific">Portibacter lacus</name>
    <dbReference type="NCBI Taxonomy" id="1099794"/>
    <lineage>
        <taxon>Bacteria</taxon>
        <taxon>Pseudomonadati</taxon>
        <taxon>Bacteroidota</taxon>
        <taxon>Saprospiria</taxon>
        <taxon>Saprospirales</taxon>
        <taxon>Haliscomenobacteraceae</taxon>
        <taxon>Portibacter</taxon>
    </lineage>
</organism>
<evidence type="ECO:0000313" key="9">
    <source>
        <dbReference type="EMBL" id="GLR17408.1"/>
    </source>
</evidence>
<sequence length="431" mass="50666">MRKRGIVWFRSDLRLHDNEAIFEAINHVKELLYVYVFDERVFLGKTKYGFRKTEKYRSKFIIQSIHNLRQNLKERGCRLIVRVGKPELILPEICKESDSSWIFCNRERTSEEKYVQDELEKNLWSIGREVRFCRGKMLYYTSDLPFPITHTPDTFSAFRKEVEKFVPVRKPLPTADIEIPDSRFKIEDGEIPDLSDFGFTDEEQKFDPLLLGGESAGLHEMNYYLWDSNLVSTYKETRNGLLGRDYSSKFSAYLSAGCLSPKLVAHQVFSYEKERNKNESTYWLVYELMWRDFFRLMGKKYENSIFQLGGIQQRSDVNSEEDMEAFEKWSSGNTGVPFVDANMTELNETGFMSNRGRQNVASYLVNDMKLSWLLGASYFESLLIDYDPCSNYGNWNYIAGVGNDPRTDRYFNIETQAKKYDPEGMYIKKWS</sequence>
<feature type="binding site" evidence="6">
    <location>
        <begin position="385"/>
        <end position="387"/>
    </location>
    <ligand>
        <name>FAD</name>
        <dbReference type="ChEBI" id="CHEBI:57692"/>
    </ligand>
</feature>
<dbReference type="GO" id="GO:0000719">
    <property type="term" value="P:photoreactive repair"/>
    <property type="evidence" value="ECO:0007669"/>
    <property type="project" value="TreeGrafter"/>
</dbReference>
<dbReference type="InterPro" id="IPR006050">
    <property type="entry name" value="DNA_photolyase_N"/>
</dbReference>
<evidence type="ECO:0000256" key="6">
    <source>
        <dbReference type="PIRSR" id="PIRSR602081-1"/>
    </source>
</evidence>
<protein>
    <recommendedName>
        <fullName evidence="2 7">Cryptochrome DASH</fullName>
    </recommendedName>
</protein>